<organism evidence="3 4">
    <name type="scientific">Pelagicoccus mobilis</name>
    <dbReference type="NCBI Taxonomy" id="415221"/>
    <lineage>
        <taxon>Bacteria</taxon>
        <taxon>Pseudomonadati</taxon>
        <taxon>Verrucomicrobiota</taxon>
        <taxon>Opitutia</taxon>
        <taxon>Puniceicoccales</taxon>
        <taxon>Pelagicoccaceae</taxon>
        <taxon>Pelagicoccus</taxon>
    </lineage>
</organism>
<keyword evidence="1" id="KW-1133">Transmembrane helix</keyword>
<keyword evidence="4" id="KW-1185">Reference proteome</keyword>
<evidence type="ECO:0000259" key="2">
    <source>
        <dbReference type="Pfam" id="PF02470"/>
    </source>
</evidence>
<proteinExistence type="predicted"/>
<dbReference type="AlphaFoldDB" id="A0A934VKW4"/>
<dbReference type="EMBL" id="JAENIL010000015">
    <property type="protein sequence ID" value="MBK1877116.1"/>
    <property type="molecule type" value="Genomic_DNA"/>
</dbReference>
<dbReference type="InterPro" id="IPR030970">
    <property type="entry name" value="ABC_MlaD"/>
</dbReference>
<dbReference type="NCBIfam" id="TIGR04430">
    <property type="entry name" value="OM_asym_MlaD"/>
    <property type="match status" value="1"/>
</dbReference>
<dbReference type="PANTHER" id="PTHR33371">
    <property type="entry name" value="INTERMEMBRANE PHOSPHOLIPID TRANSPORT SYSTEM BINDING PROTEIN MLAD-RELATED"/>
    <property type="match status" value="1"/>
</dbReference>
<sequence length="153" mass="16102">MNSRKVDFSVGLFVLIGLLAIVYMAVQIGGSRFLGGDTQKVTAIFSNIGGLASGSNITIAGVKIGTVGPIELNPETLKAEVQLLINNDIELWNDATAAIKTNGLIGDKYVSLYPGTEIEGISEPLQGKLVDTESAIDIEGLISRFAFGSVTDE</sequence>
<evidence type="ECO:0000313" key="3">
    <source>
        <dbReference type="EMBL" id="MBK1877116.1"/>
    </source>
</evidence>
<dbReference type="PANTHER" id="PTHR33371:SF4">
    <property type="entry name" value="INTERMEMBRANE PHOSPHOLIPID TRANSPORT SYSTEM BINDING PROTEIN MLAD"/>
    <property type="match status" value="1"/>
</dbReference>
<keyword evidence="1" id="KW-0812">Transmembrane</keyword>
<dbReference type="GO" id="GO:0015914">
    <property type="term" value="P:phospholipid transport"/>
    <property type="evidence" value="ECO:0007669"/>
    <property type="project" value="InterPro"/>
</dbReference>
<keyword evidence="1" id="KW-0472">Membrane</keyword>
<dbReference type="Pfam" id="PF02470">
    <property type="entry name" value="MlaD"/>
    <property type="match status" value="1"/>
</dbReference>
<evidence type="ECO:0000313" key="4">
    <source>
        <dbReference type="Proteomes" id="UP000617628"/>
    </source>
</evidence>
<gene>
    <name evidence="3" type="primary">mlaD</name>
    <name evidence="3" type="ORF">JIN87_09565</name>
</gene>
<name>A0A934VKW4_9BACT</name>
<accession>A0A934VKW4</accession>
<dbReference type="InterPro" id="IPR003399">
    <property type="entry name" value="Mce/MlaD"/>
</dbReference>
<reference evidence="3" key="1">
    <citation type="submission" date="2021-01" db="EMBL/GenBank/DDBJ databases">
        <title>Modified the classification status of verrucomicrobia.</title>
        <authorList>
            <person name="Feng X."/>
        </authorList>
    </citation>
    <scope>NUCLEOTIDE SEQUENCE</scope>
    <source>
        <strain evidence="3">KCTC 13126</strain>
    </source>
</reference>
<protein>
    <submittedName>
        <fullName evidence="3">Outer membrane lipid asymmetry maintenance protein MlaD</fullName>
    </submittedName>
</protein>
<feature type="transmembrane region" description="Helical" evidence="1">
    <location>
        <begin position="6"/>
        <end position="26"/>
    </location>
</feature>
<comment type="caution">
    <text evidence="3">The sequence shown here is derived from an EMBL/GenBank/DDBJ whole genome shotgun (WGS) entry which is preliminary data.</text>
</comment>
<evidence type="ECO:0000256" key="1">
    <source>
        <dbReference type="SAM" id="Phobius"/>
    </source>
</evidence>
<dbReference type="Proteomes" id="UP000617628">
    <property type="component" value="Unassembled WGS sequence"/>
</dbReference>
<dbReference type="RefSeq" id="WP_200355333.1">
    <property type="nucleotide sequence ID" value="NZ_JAENIL010000015.1"/>
</dbReference>
<dbReference type="InterPro" id="IPR052336">
    <property type="entry name" value="MlaD_Phospholipid_Transporter"/>
</dbReference>
<feature type="domain" description="Mce/MlaD" evidence="2">
    <location>
        <begin position="38"/>
        <end position="115"/>
    </location>
</feature>